<evidence type="ECO:0000313" key="2">
    <source>
        <dbReference type="Proteomes" id="UP001190640"/>
    </source>
</evidence>
<sequence length="261" mass="29288">MAAGIIQNLSKFRLPTAFQHSFLPTTACQEILFQDLSEEEEMEEEEEEEEEERDDMELEDSSTSLSPNQGGQATSDESNAEMTLQLLQFAERISDDIQKYFGGKTKEEDADSRNIYDDSCSQRLSGRVLYYADLVRISQSGELEEGGDFSDTLKTPAPLDPQLWKCLCGKDGAVKLGPLAELFEYGLCRYIEHRAPPEGSDPKVERKYSHVTPMQSRKLPQSFWKEPSHSPVGILNSNPPDFSDLLANWTSETSQEGLNGS</sequence>
<feature type="compositionally biased region" description="Acidic residues" evidence="1">
    <location>
        <begin position="36"/>
        <end position="60"/>
    </location>
</feature>
<protein>
    <submittedName>
        <fullName evidence="3">Protein PERCC1</fullName>
    </submittedName>
</protein>
<feature type="compositionally biased region" description="Polar residues" evidence="1">
    <location>
        <begin position="62"/>
        <end position="78"/>
    </location>
</feature>
<dbReference type="AlphaFoldDB" id="A0AA97KAP7"/>
<feature type="region of interest" description="Disordered" evidence="1">
    <location>
        <begin position="32"/>
        <end position="78"/>
    </location>
</feature>
<keyword evidence="2" id="KW-1185">Reference proteome</keyword>
<dbReference type="InterPro" id="IPR053819">
    <property type="entry name" value="TEADIR3_omega_loop"/>
</dbReference>
<gene>
    <name evidence="3" type="primary">PERCC1</name>
</gene>
<organism evidence="2 3">
    <name type="scientific">Eublepharis macularius</name>
    <name type="common">Leopard gecko</name>
    <name type="synonym">Cyrtodactylus macularius</name>
    <dbReference type="NCBI Taxonomy" id="481883"/>
    <lineage>
        <taxon>Eukaryota</taxon>
        <taxon>Metazoa</taxon>
        <taxon>Chordata</taxon>
        <taxon>Craniata</taxon>
        <taxon>Vertebrata</taxon>
        <taxon>Euteleostomi</taxon>
        <taxon>Lepidosauria</taxon>
        <taxon>Squamata</taxon>
        <taxon>Bifurcata</taxon>
        <taxon>Gekkota</taxon>
        <taxon>Eublepharidae</taxon>
        <taxon>Eublepharinae</taxon>
        <taxon>Eublepharis</taxon>
    </lineage>
</organism>
<feature type="region of interest" description="Disordered" evidence="1">
    <location>
        <begin position="196"/>
        <end position="237"/>
    </location>
</feature>
<dbReference type="GeneID" id="129340734"/>
<dbReference type="Proteomes" id="UP001190640">
    <property type="component" value="Chromosome 12"/>
</dbReference>
<evidence type="ECO:0000313" key="3">
    <source>
        <dbReference type="RefSeq" id="XP_054851666.1"/>
    </source>
</evidence>
<proteinExistence type="predicted"/>
<dbReference type="KEGG" id="emc:129340734"/>
<feature type="compositionally biased region" description="Basic and acidic residues" evidence="1">
    <location>
        <begin position="196"/>
        <end position="208"/>
    </location>
</feature>
<name>A0AA97KAP7_EUBMA</name>
<accession>A0AA97KAP7</accession>
<dbReference type="RefSeq" id="XP_054851666.1">
    <property type="nucleotide sequence ID" value="XM_054995691.1"/>
</dbReference>
<evidence type="ECO:0000256" key="1">
    <source>
        <dbReference type="SAM" id="MobiDB-lite"/>
    </source>
</evidence>
<reference evidence="3" key="1">
    <citation type="submission" date="2025-08" db="UniProtKB">
        <authorList>
            <consortium name="RefSeq"/>
        </authorList>
    </citation>
    <scope>IDENTIFICATION</scope>
    <source>
        <tissue evidence="3">Blood</tissue>
    </source>
</reference>
<dbReference type="Pfam" id="PF15238">
    <property type="entry name" value="TEADIR3"/>
    <property type="match status" value="1"/>
</dbReference>
<dbReference type="CTD" id="105371045"/>